<dbReference type="AlphaFoldDB" id="A0AAW1HZM7"/>
<comment type="caution">
    <text evidence="9">The sequence shown here is derived from an EMBL/GenBank/DDBJ whole genome shotgun (WGS) entry which is preliminary data.</text>
</comment>
<evidence type="ECO:0000256" key="1">
    <source>
        <dbReference type="ARBA" id="ARBA00005690"/>
    </source>
</evidence>
<keyword evidence="5" id="KW-0238">DNA-binding</keyword>
<dbReference type="SUPFAM" id="SSF50249">
    <property type="entry name" value="Nucleic acid-binding proteins"/>
    <property type="match status" value="3"/>
</dbReference>
<dbReference type="InterPro" id="IPR047192">
    <property type="entry name" value="Euk_RPA1_DBD_C"/>
</dbReference>
<dbReference type="InterPro" id="IPR012340">
    <property type="entry name" value="NA-bd_OB-fold"/>
</dbReference>
<feature type="domain" description="Replication factor A C-terminal" evidence="8">
    <location>
        <begin position="235"/>
        <end position="348"/>
    </location>
</feature>
<evidence type="ECO:0008006" key="11">
    <source>
        <dbReference type="Google" id="ProtNLM"/>
    </source>
</evidence>
<keyword evidence="3" id="KW-0863">Zinc-finger</keyword>
<proteinExistence type="inferred from homology"/>
<evidence type="ECO:0000259" key="7">
    <source>
        <dbReference type="Pfam" id="PF02721"/>
    </source>
</evidence>
<feature type="domain" description="Replication protein A 70 kDa DNA-binding subunit B/D first OB fold" evidence="7">
    <location>
        <begin position="5"/>
        <end position="69"/>
    </location>
</feature>
<dbReference type="PANTHER" id="PTHR47165:SF4">
    <property type="entry name" value="OS03G0429900 PROTEIN"/>
    <property type="match status" value="1"/>
</dbReference>
<dbReference type="InterPro" id="IPR013955">
    <property type="entry name" value="Rep_factor-A_C"/>
</dbReference>
<comment type="similarity">
    <text evidence="1">Belongs to the replication factor A protein 1 family.</text>
</comment>
<dbReference type="EMBL" id="JBDFQZ010000010">
    <property type="protein sequence ID" value="KAK9682522.1"/>
    <property type="molecule type" value="Genomic_DNA"/>
</dbReference>
<gene>
    <name evidence="9" type="ORF">RND81_10G079800</name>
</gene>
<evidence type="ECO:0000256" key="4">
    <source>
        <dbReference type="ARBA" id="ARBA00022833"/>
    </source>
</evidence>
<keyword evidence="2" id="KW-0479">Metal-binding</keyword>
<dbReference type="Pfam" id="PF08646">
    <property type="entry name" value="Rep_fac-A_C"/>
    <property type="match status" value="1"/>
</dbReference>
<protein>
    <recommendedName>
        <fullName evidence="11">Replication factor A C-terminal domain-containing protein</fullName>
    </recommendedName>
</protein>
<keyword evidence="4" id="KW-0862">Zinc</keyword>
<dbReference type="GO" id="GO:0003677">
    <property type="term" value="F:DNA binding"/>
    <property type="evidence" value="ECO:0007669"/>
    <property type="project" value="UniProtKB-KW"/>
</dbReference>
<dbReference type="CDD" id="cd04481">
    <property type="entry name" value="RPA1_DBD_B_like"/>
    <property type="match status" value="1"/>
</dbReference>
<feature type="region of interest" description="Disordered" evidence="6">
    <location>
        <begin position="402"/>
        <end position="430"/>
    </location>
</feature>
<evidence type="ECO:0000256" key="2">
    <source>
        <dbReference type="ARBA" id="ARBA00022723"/>
    </source>
</evidence>
<dbReference type="InterPro" id="IPR003871">
    <property type="entry name" value="RFA1B/D_OB_1st"/>
</dbReference>
<evidence type="ECO:0000259" key="8">
    <source>
        <dbReference type="Pfam" id="PF08646"/>
    </source>
</evidence>
<evidence type="ECO:0000256" key="3">
    <source>
        <dbReference type="ARBA" id="ARBA00022771"/>
    </source>
</evidence>
<accession>A0AAW1HZM7</accession>
<dbReference type="GO" id="GO:0008270">
    <property type="term" value="F:zinc ion binding"/>
    <property type="evidence" value="ECO:0007669"/>
    <property type="project" value="UniProtKB-KW"/>
</dbReference>
<dbReference type="Gene3D" id="2.40.50.140">
    <property type="entry name" value="Nucleic acid-binding proteins"/>
    <property type="match status" value="3"/>
</dbReference>
<evidence type="ECO:0000313" key="10">
    <source>
        <dbReference type="Proteomes" id="UP001443914"/>
    </source>
</evidence>
<sequence length="430" mass="49924">MDGDLNFIIVDAKGSKIQANILKKYCCKYKSSVIDGEVRYLANFRVYENGGDYRATKHPFKIVFSPKTTRSSTTSTIIPAHVMDFTSFNDILDQRLDSKYLIGINCTLTCTLWAKFADDITTYISNLNQTEHSRHIIVIRFAKIKTYKDTRIRNTICSSVIFDPEIPEVRDFLRRCVLQVKSSICDINVYSHILRNKFWNLPLHTKSFVNELLDLSVRRTISEIKDIQEEGCFVTIATIKGFDTEFRWFTELCKICRATAEIDDKGKWVCTGRCQGYTKFVVLRYKIRVVMVDHTGTATFIIFDSQATDLLKQSAKDVRESQIKCYPPELDVLLDRKFIFKVKVDEKYNLTLRWESYGVNKLSEDPDLIERYLHSNQLLLEYSESTCDNEIFTTSTEITPSKRCHDPSEDDEQFSTTKKQFSMKVECDQN</sequence>
<dbReference type="PANTHER" id="PTHR47165">
    <property type="entry name" value="OS03G0429900 PROTEIN"/>
    <property type="match status" value="1"/>
</dbReference>
<evidence type="ECO:0000313" key="9">
    <source>
        <dbReference type="EMBL" id="KAK9682522.1"/>
    </source>
</evidence>
<dbReference type="Proteomes" id="UP001443914">
    <property type="component" value="Unassembled WGS sequence"/>
</dbReference>
<evidence type="ECO:0000256" key="6">
    <source>
        <dbReference type="SAM" id="MobiDB-lite"/>
    </source>
</evidence>
<name>A0AAW1HZM7_SAPOF</name>
<evidence type="ECO:0000256" key="5">
    <source>
        <dbReference type="ARBA" id="ARBA00023125"/>
    </source>
</evidence>
<reference evidence="9" key="1">
    <citation type="submission" date="2024-03" db="EMBL/GenBank/DDBJ databases">
        <title>WGS assembly of Saponaria officinalis var. Norfolk2.</title>
        <authorList>
            <person name="Jenkins J."/>
            <person name="Shu S."/>
            <person name="Grimwood J."/>
            <person name="Barry K."/>
            <person name="Goodstein D."/>
            <person name="Schmutz J."/>
            <person name="Leebens-Mack J."/>
            <person name="Osbourn A."/>
        </authorList>
    </citation>
    <scope>NUCLEOTIDE SEQUENCE [LARGE SCALE GENOMIC DNA]</scope>
    <source>
        <strain evidence="9">JIC</strain>
    </source>
</reference>
<keyword evidence="10" id="KW-1185">Reference proteome</keyword>
<dbReference type="CDD" id="cd04476">
    <property type="entry name" value="RPA1_DBD_C"/>
    <property type="match status" value="1"/>
</dbReference>
<dbReference type="Pfam" id="PF02721">
    <property type="entry name" value="DUF223"/>
    <property type="match status" value="1"/>
</dbReference>
<organism evidence="9 10">
    <name type="scientific">Saponaria officinalis</name>
    <name type="common">Common soapwort</name>
    <name type="synonym">Lychnis saponaria</name>
    <dbReference type="NCBI Taxonomy" id="3572"/>
    <lineage>
        <taxon>Eukaryota</taxon>
        <taxon>Viridiplantae</taxon>
        <taxon>Streptophyta</taxon>
        <taxon>Embryophyta</taxon>
        <taxon>Tracheophyta</taxon>
        <taxon>Spermatophyta</taxon>
        <taxon>Magnoliopsida</taxon>
        <taxon>eudicotyledons</taxon>
        <taxon>Gunneridae</taxon>
        <taxon>Pentapetalae</taxon>
        <taxon>Caryophyllales</taxon>
        <taxon>Caryophyllaceae</taxon>
        <taxon>Caryophylleae</taxon>
        <taxon>Saponaria</taxon>
    </lineage>
</organism>
<dbReference type="CDD" id="cd04480">
    <property type="entry name" value="RPA1_DBD_A_like"/>
    <property type="match status" value="1"/>
</dbReference>